<dbReference type="VEuPathDB" id="PlasmoDB:POWCR01_000058500"/>
<evidence type="ECO:0000313" key="3">
    <source>
        <dbReference type="EMBL" id="SBT72820.1"/>
    </source>
</evidence>
<protein>
    <submittedName>
        <fullName evidence="3">Uncharacterized protein</fullName>
    </submittedName>
</protein>
<dbReference type="EMBL" id="FLRJ01000160">
    <property type="protein sequence ID" value="SBT72820.1"/>
    <property type="molecule type" value="Genomic_DNA"/>
</dbReference>
<evidence type="ECO:0000313" key="4">
    <source>
        <dbReference type="Proteomes" id="UP000243200"/>
    </source>
</evidence>
<evidence type="ECO:0000256" key="1">
    <source>
        <dbReference type="SAM" id="MobiDB-lite"/>
    </source>
</evidence>
<keyword evidence="2" id="KW-1133">Transmembrane helix</keyword>
<feature type="transmembrane region" description="Helical" evidence="2">
    <location>
        <begin position="166"/>
        <end position="184"/>
    </location>
</feature>
<dbReference type="Proteomes" id="UP000243200">
    <property type="component" value="Unassembled WGS sequence"/>
</dbReference>
<sequence length="226" mass="26335">MKEKYKFAISINIYAFVILIWTCNYYSYACPYSKLFNKSCNLGRHINSRNNRLLAQCNGESNSANTGLDTEVSGNSKETISENEEKNASDNEERGKSEYEQLTECTLDNVKYTKKRKKKSCIYNPFKSIDSYFGRSIAKAFGITVKYENNKKVYDFSCRKLSFKKILLIYFIPSIIFIIGYLILEYNKYTAIILSLLGIIIFIITYFFIKGIKYAFTSEKKRKNKH</sequence>
<accession>A0A1C3KGP3</accession>
<feature type="transmembrane region" description="Helical" evidence="2">
    <location>
        <begin position="6"/>
        <end position="28"/>
    </location>
</feature>
<name>A0A1C3KGP3_PLAOA</name>
<reference evidence="3 4" key="1">
    <citation type="submission" date="2016-06" db="EMBL/GenBank/DDBJ databases">
        <authorList>
            <consortium name="Pathogen Informatics"/>
        </authorList>
    </citation>
    <scope>NUCLEOTIDE SEQUENCE [LARGE SCALE GENOMIC DNA]</scope>
</reference>
<gene>
    <name evidence="3" type="primary">PowCR01_000058500</name>
    <name evidence="3" type="ORF">POWCR01_000058500</name>
</gene>
<dbReference type="InterPro" id="IPR022139">
    <property type="entry name" value="Fam-L/Fam-M-like_plasmodium"/>
</dbReference>
<organism evidence="3 4">
    <name type="scientific">Plasmodium ovale</name>
    <name type="common">malaria parasite P. ovale</name>
    <dbReference type="NCBI Taxonomy" id="36330"/>
    <lineage>
        <taxon>Eukaryota</taxon>
        <taxon>Sar</taxon>
        <taxon>Alveolata</taxon>
        <taxon>Apicomplexa</taxon>
        <taxon>Aconoidasida</taxon>
        <taxon>Haemosporida</taxon>
        <taxon>Plasmodiidae</taxon>
        <taxon>Plasmodium</taxon>
        <taxon>Plasmodium (Plasmodium)</taxon>
    </lineage>
</organism>
<keyword evidence="2" id="KW-0472">Membrane</keyword>
<evidence type="ECO:0000256" key="2">
    <source>
        <dbReference type="SAM" id="Phobius"/>
    </source>
</evidence>
<feature type="transmembrane region" description="Helical" evidence="2">
    <location>
        <begin position="190"/>
        <end position="216"/>
    </location>
</feature>
<proteinExistence type="predicted"/>
<dbReference type="OrthoDB" id="10669034at2759"/>
<keyword evidence="2" id="KW-0812">Transmembrane</keyword>
<feature type="compositionally biased region" description="Basic and acidic residues" evidence="1">
    <location>
        <begin position="79"/>
        <end position="97"/>
    </location>
</feature>
<feature type="compositionally biased region" description="Polar residues" evidence="1">
    <location>
        <begin position="62"/>
        <end position="78"/>
    </location>
</feature>
<feature type="region of interest" description="Disordered" evidence="1">
    <location>
        <begin position="62"/>
        <end position="97"/>
    </location>
</feature>
<dbReference type="VEuPathDB" id="PlasmoDB:PocGH01_00114800"/>
<dbReference type="AlphaFoldDB" id="A0A1C3KGP3"/>
<dbReference type="Pfam" id="PF12420">
    <property type="entry name" value="DUF3671"/>
    <property type="match status" value="1"/>
</dbReference>